<protein>
    <submittedName>
        <fullName evidence="6">ABC transporter permease</fullName>
    </submittedName>
</protein>
<keyword evidence="4" id="KW-1133">Transmembrane helix</keyword>
<dbReference type="InterPro" id="IPR001851">
    <property type="entry name" value="ABC_transp_permease"/>
</dbReference>
<evidence type="ECO:0000313" key="7">
    <source>
        <dbReference type="Proteomes" id="UP000487649"/>
    </source>
</evidence>
<evidence type="ECO:0000256" key="5">
    <source>
        <dbReference type="ARBA" id="ARBA00023136"/>
    </source>
</evidence>
<name>A0A173SUI3_9FIRM</name>
<organism evidence="6 7">
    <name type="scientific">Turicibacter sanguinis</name>
    <dbReference type="NCBI Taxonomy" id="154288"/>
    <lineage>
        <taxon>Bacteria</taxon>
        <taxon>Bacillati</taxon>
        <taxon>Bacillota</taxon>
        <taxon>Erysipelotrichia</taxon>
        <taxon>Erysipelotrichales</taxon>
        <taxon>Turicibacteraceae</taxon>
        <taxon>Turicibacter</taxon>
    </lineage>
</organism>
<dbReference type="PANTHER" id="PTHR47089">
    <property type="entry name" value="ABC TRANSPORTER, PERMEASE PROTEIN"/>
    <property type="match status" value="1"/>
</dbReference>
<dbReference type="EMBL" id="WMQE01000024">
    <property type="protein sequence ID" value="MTK21871.1"/>
    <property type="molecule type" value="Genomic_DNA"/>
</dbReference>
<dbReference type="GO" id="GO:0022857">
    <property type="term" value="F:transmembrane transporter activity"/>
    <property type="evidence" value="ECO:0007669"/>
    <property type="project" value="InterPro"/>
</dbReference>
<dbReference type="Proteomes" id="UP000487649">
    <property type="component" value="Unassembled WGS sequence"/>
</dbReference>
<proteinExistence type="predicted"/>
<keyword evidence="5" id="KW-0472">Membrane</keyword>
<evidence type="ECO:0000313" key="6">
    <source>
        <dbReference type="EMBL" id="MTK21871.1"/>
    </source>
</evidence>
<gene>
    <name evidence="6" type="ORF">GMA92_10635</name>
</gene>
<evidence type="ECO:0000256" key="1">
    <source>
        <dbReference type="ARBA" id="ARBA00004651"/>
    </source>
</evidence>
<accession>A0A173SUI3</accession>
<evidence type="ECO:0000256" key="4">
    <source>
        <dbReference type="ARBA" id="ARBA00022989"/>
    </source>
</evidence>
<dbReference type="AlphaFoldDB" id="A0A173SUI3"/>
<keyword evidence="2" id="KW-1003">Cell membrane</keyword>
<sequence>MKKINFSLADDNVQKKLAPFASVILGFIIGFIVLLCLGYNPAEGFSYLFQGGFKGIMSGNLKQFGNTLLQMTPLVLTGLSVAFAFRTGLFNIGVSGQMLVGGFAAVYCGIILDLPRFIHLPVVVLVAMLAGGVWAIIPGLLKAKFKIHEVVTSIMMNYIALWMVQYGVTTFIPGKYSTESATISETASLKTAWMTSLFDGSSINIGFILAILACLVVWLILDKTTFGYELKAVGFNPDAAHYAGMKVKRNIILSMIIAGCLAGLAGATYYVGYTNHVKIGVLPTQGFDGIAVALLGLNTPIGVFLSAFLFGFMKVGGEFMQAMTAVPKELIDIIISTIIYFSAIALLIQSFFKKVAPKRKDGGVK</sequence>
<evidence type="ECO:0000256" key="3">
    <source>
        <dbReference type="ARBA" id="ARBA00022692"/>
    </source>
</evidence>
<evidence type="ECO:0000256" key="2">
    <source>
        <dbReference type="ARBA" id="ARBA00022475"/>
    </source>
</evidence>
<dbReference type="OrthoDB" id="45037at2"/>
<dbReference type="GO" id="GO:0005886">
    <property type="term" value="C:plasma membrane"/>
    <property type="evidence" value="ECO:0007669"/>
    <property type="project" value="UniProtKB-SubCell"/>
</dbReference>
<dbReference type="GeneID" id="60059847"/>
<dbReference type="RefSeq" id="WP_006783337.1">
    <property type="nucleotide sequence ID" value="NZ_CABJBH010000016.1"/>
</dbReference>
<reference evidence="6 7" key="1">
    <citation type="journal article" date="2019" name="Nat. Med.">
        <title>A library of human gut bacterial isolates paired with longitudinal multiomics data enables mechanistic microbiome research.</title>
        <authorList>
            <person name="Poyet M."/>
            <person name="Groussin M."/>
            <person name="Gibbons S.M."/>
            <person name="Avila-Pacheco J."/>
            <person name="Jiang X."/>
            <person name="Kearney S.M."/>
            <person name="Perrotta A.R."/>
            <person name="Berdy B."/>
            <person name="Zhao S."/>
            <person name="Lieberman T.D."/>
            <person name="Swanson P.K."/>
            <person name="Smith M."/>
            <person name="Roesemann S."/>
            <person name="Alexander J.E."/>
            <person name="Rich S.A."/>
            <person name="Livny J."/>
            <person name="Vlamakis H."/>
            <person name="Clish C."/>
            <person name="Bullock K."/>
            <person name="Deik A."/>
            <person name="Scott J."/>
            <person name="Pierce K.A."/>
            <person name="Xavier R.J."/>
            <person name="Alm E.J."/>
        </authorList>
    </citation>
    <scope>NUCLEOTIDE SEQUENCE [LARGE SCALE GENOMIC DNA]</scope>
    <source>
        <strain evidence="6 7">BIOML-A198</strain>
    </source>
</reference>
<dbReference type="PANTHER" id="PTHR47089:SF1">
    <property type="entry name" value="GUANOSINE ABC TRANSPORTER PERMEASE PROTEIN NUPP"/>
    <property type="match status" value="1"/>
</dbReference>
<dbReference type="Pfam" id="PF02653">
    <property type="entry name" value="BPD_transp_2"/>
    <property type="match status" value="1"/>
</dbReference>
<dbReference type="CDD" id="cd06580">
    <property type="entry name" value="TM_PBP1_transp_TpRbsC_like"/>
    <property type="match status" value="1"/>
</dbReference>
<comment type="subcellular location">
    <subcellularLocation>
        <location evidence="1">Cell membrane</location>
        <topology evidence="1">Multi-pass membrane protein</topology>
    </subcellularLocation>
</comment>
<keyword evidence="3" id="KW-0812">Transmembrane</keyword>
<comment type="caution">
    <text evidence="6">The sequence shown here is derived from an EMBL/GenBank/DDBJ whole genome shotgun (WGS) entry which is preliminary data.</text>
</comment>